<proteinExistence type="predicted"/>
<gene>
    <name evidence="1" type="ORF">LARSCL_LOCUS15517</name>
</gene>
<reference evidence="1 2" key="1">
    <citation type="submission" date="2024-04" db="EMBL/GenBank/DDBJ databases">
        <authorList>
            <person name="Rising A."/>
            <person name="Reimegard J."/>
            <person name="Sonavane S."/>
            <person name="Akerstrom W."/>
            <person name="Nylinder S."/>
            <person name="Hedman E."/>
            <person name="Kallberg Y."/>
        </authorList>
    </citation>
    <scope>NUCLEOTIDE SEQUENCE [LARGE SCALE GENOMIC DNA]</scope>
</reference>
<keyword evidence="2" id="KW-1185">Reference proteome</keyword>
<organism evidence="1 2">
    <name type="scientific">Larinioides sclopetarius</name>
    <dbReference type="NCBI Taxonomy" id="280406"/>
    <lineage>
        <taxon>Eukaryota</taxon>
        <taxon>Metazoa</taxon>
        <taxon>Ecdysozoa</taxon>
        <taxon>Arthropoda</taxon>
        <taxon>Chelicerata</taxon>
        <taxon>Arachnida</taxon>
        <taxon>Araneae</taxon>
        <taxon>Araneomorphae</taxon>
        <taxon>Entelegynae</taxon>
        <taxon>Araneoidea</taxon>
        <taxon>Araneidae</taxon>
        <taxon>Larinioides</taxon>
    </lineage>
</organism>
<sequence length="38" mass="4289">MKENLIEQSFNKWRDLSFRGAQAGSKSGGAETFQQRGK</sequence>
<evidence type="ECO:0000313" key="2">
    <source>
        <dbReference type="Proteomes" id="UP001497382"/>
    </source>
</evidence>
<dbReference type="AlphaFoldDB" id="A0AAV2AXS5"/>
<accession>A0AAV2AXS5</accession>
<evidence type="ECO:0000313" key="1">
    <source>
        <dbReference type="EMBL" id="CAL1288742.1"/>
    </source>
</evidence>
<dbReference type="EMBL" id="CAXIEN010000237">
    <property type="protein sequence ID" value="CAL1288742.1"/>
    <property type="molecule type" value="Genomic_DNA"/>
</dbReference>
<name>A0AAV2AXS5_9ARAC</name>
<protein>
    <submittedName>
        <fullName evidence="1">Uncharacterized protein</fullName>
    </submittedName>
</protein>
<dbReference type="Proteomes" id="UP001497382">
    <property type="component" value="Unassembled WGS sequence"/>
</dbReference>
<comment type="caution">
    <text evidence="1">The sequence shown here is derived from an EMBL/GenBank/DDBJ whole genome shotgun (WGS) entry which is preliminary data.</text>
</comment>